<organism evidence="2 3">
    <name type="scientific">Kineococcus radiotolerans</name>
    <dbReference type="NCBI Taxonomy" id="131568"/>
    <lineage>
        <taxon>Bacteria</taxon>
        <taxon>Bacillati</taxon>
        <taxon>Actinomycetota</taxon>
        <taxon>Actinomycetes</taxon>
        <taxon>Kineosporiales</taxon>
        <taxon>Kineosporiaceae</taxon>
        <taxon>Kineococcus</taxon>
    </lineage>
</organism>
<dbReference type="InterPro" id="IPR007354">
    <property type="entry name" value="CruF-like"/>
</dbReference>
<dbReference type="EMBL" id="JACHVY010000002">
    <property type="protein sequence ID" value="MBB2901529.1"/>
    <property type="molecule type" value="Genomic_DNA"/>
</dbReference>
<dbReference type="Proteomes" id="UP000533269">
    <property type="component" value="Unassembled WGS sequence"/>
</dbReference>
<comment type="caution">
    <text evidence="2">The sequence shown here is derived from an EMBL/GenBank/DDBJ whole genome shotgun (WGS) entry which is preliminary data.</text>
</comment>
<keyword evidence="1" id="KW-0472">Membrane</keyword>
<evidence type="ECO:0000313" key="2">
    <source>
        <dbReference type="EMBL" id="MBB2901529.1"/>
    </source>
</evidence>
<dbReference type="RefSeq" id="WP_183391608.1">
    <property type="nucleotide sequence ID" value="NZ_JACHVY010000002.1"/>
</dbReference>
<dbReference type="AlphaFoldDB" id="A0A7W4TM96"/>
<gene>
    <name evidence="2" type="ORF">FHR75_002344</name>
</gene>
<feature type="transmembrane region" description="Helical" evidence="1">
    <location>
        <begin position="236"/>
        <end position="256"/>
    </location>
</feature>
<reference evidence="2 3" key="2">
    <citation type="submission" date="2020-08" db="EMBL/GenBank/DDBJ databases">
        <authorList>
            <person name="Partida-Martinez L."/>
            <person name="Huntemann M."/>
            <person name="Clum A."/>
            <person name="Wang J."/>
            <person name="Palaniappan K."/>
            <person name="Ritter S."/>
            <person name="Chen I.-M."/>
            <person name="Stamatis D."/>
            <person name="Reddy T."/>
            <person name="O'Malley R."/>
            <person name="Daum C."/>
            <person name="Shapiro N."/>
            <person name="Ivanova N."/>
            <person name="Kyrpides N."/>
            <person name="Woyke T."/>
        </authorList>
    </citation>
    <scope>NUCLEOTIDE SEQUENCE [LARGE SCALE GENOMIC DNA]</scope>
    <source>
        <strain evidence="2 3">AS2.23</strain>
    </source>
</reference>
<evidence type="ECO:0000256" key="1">
    <source>
        <dbReference type="SAM" id="Phobius"/>
    </source>
</evidence>
<dbReference type="Pfam" id="PF04240">
    <property type="entry name" value="Caroten_synth"/>
    <property type="match status" value="1"/>
</dbReference>
<name>A0A7W4TM96_KINRA</name>
<protein>
    <submittedName>
        <fullName evidence="2">Putative membrane protein</fullName>
    </submittedName>
</protein>
<dbReference type="PANTHER" id="PTHR39419">
    <property type="entry name" value="SLL0814 PROTEIN"/>
    <property type="match status" value="1"/>
</dbReference>
<sequence>MPSKLAPLLTGALTGAAVLSQVAHPLLRGETLRRTTIGSVAAFCAASVGDAARRGGARGALTTLAVAGSLGLLAEAVGTRTGRPFGRYRYAGTLGPQVLDVPVVVPLAWTMLAQPALQLGRHLARDQPRGRRDAVAVATAAWTLASWDLFLDPQMTAAGHWAFETPRPHLPGVPGIPLSNYAGWLLTAGVICAALHRVLPADRDPDHPHAVAATLLGWTWLGSALGNAVFFRRPVVAAYGGVAMGLTVLPYLRSVLGGAR</sequence>
<keyword evidence="1" id="KW-1133">Transmembrane helix</keyword>
<dbReference type="PANTHER" id="PTHR39419:SF1">
    <property type="entry name" value="SLL0814 PROTEIN"/>
    <property type="match status" value="1"/>
</dbReference>
<keyword evidence="1" id="KW-0812">Transmembrane</keyword>
<accession>A0A7W4TM96</accession>
<reference evidence="2 3" key="1">
    <citation type="submission" date="2020-08" db="EMBL/GenBank/DDBJ databases">
        <title>The Agave Microbiome: Exploring the role of microbial communities in plant adaptations to desert environments.</title>
        <authorList>
            <person name="Partida-Martinez L.P."/>
        </authorList>
    </citation>
    <scope>NUCLEOTIDE SEQUENCE [LARGE SCALE GENOMIC DNA]</scope>
    <source>
        <strain evidence="2 3">AS2.23</strain>
    </source>
</reference>
<evidence type="ECO:0000313" key="3">
    <source>
        <dbReference type="Proteomes" id="UP000533269"/>
    </source>
</evidence>
<proteinExistence type="predicted"/>